<dbReference type="InterPro" id="IPR008978">
    <property type="entry name" value="HSP20-like_chaperone"/>
</dbReference>
<keyword evidence="2" id="KW-1185">Reference proteome</keyword>
<reference evidence="1" key="1">
    <citation type="journal article" date="2023" name="Mol. Biol. Evol.">
        <title>Third-Generation Sequencing Reveals the Adaptive Role of the Epigenome in Three Deep-Sea Polychaetes.</title>
        <authorList>
            <person name="Perez M."/>
            <person name="Aroh O."/>
            <person name="Sun Y."/>
            <person name="Lan Y."/>
            <person name="Juniper S.K."/>
            <person name="Young C.R."/>
            <person name="Angers B."/>
            <person name="Qian P.Y."/>
        </authorList>
    </citation>
    <scope>NUCLEOTIDE SEQUENCE</scope>
    <source>
        <strain evidence="1">P08H-3</strain>
    </source>
</reference>
<gene>
    <name evidence="1" type="ORF">LSH36_785g02003</name>
</gene>
<proteinExistence type="predicted"/>
<evidence type="ECO:0008006" key="3">
    <source>
        <dbReference type="Google" id="ProtNLM"/>
    </source>
</evidence>
<sequence length="127" mass="14669">MAEGSLSDGRFPPEIVVSDDDPSRGYFTIIMTIPKMRVKSSWKGVKRIIEVENGKQKIDINNESVSVHIQIQDDGKTMTYSYVKKLPEDVIPIKCDFKLKKEQVRLTLRKKENNSWGQHSSHFMKRS</sequence>
<dbReference type="SUPFAM" id="SSF49764">
    <property type="entry name" value="HSP20-like chaperones"/>
    <property type="match status" value="1"/>
</dbReference>
<organism evidence="1 2">
    <name type="scientific">Paralvinella palmiformis</name>
    <dbReference type="NCBI Taxonomy" id="53620"/>
    <lineage>
        <taxon>Eukaryota</taxon>
        <taxon>Metazoa</taxon>
        <taxon>Spiralia</taxon>
        <taxon>Lophotrochozoa</taxon>
        <taxon>Annelida</taxon>
        <taxon>Polychaeta</taxon>
        <taxon>Sedentaria</taxon>
        <taxon>Canalipalpata</taxon>
        <taxon>Terebellida</taxon>
        <taxon>Terebelliformia</taxon>
        <taxon>Alvinellidae</taxon>
        <taxon>Paralvinella</taxon>
    </lineage>
</organism>
<protein>
    <recommendedName>
        <fullName evidence="3">CS domain-containing protein</fullName>
    </recommendedName>
</protein>
<name>A0AAD9IZZ5_9ANNE</name>
<comment type="caution">
    <text evidence="1">The sequence shown here is derived from an EMBL/GenBank/DDBJ whole genome shotgun (WGS) entry which is preliminary data.</text>
</comment>
<dbReference type="Gene3D" id="2.60.40.790">
    <property type="match status" value="1"/>
</dbReference>
<evidence type="ECO:0000313" key="1">
    <source>
        <dbReference type="EMBL" id="KAK2144106.1"/>
    </source>
</evidence>
<accession>A0AAD9IZZ5</accession>
<dbReference type="EMBL" id="JAODUP010000785">
    <property type="protein sequence ID" value="KAK2144106.1"/>
    <property type="molecule type" value="Genomic_DNA"/>
</dbReference>
<dbReference type="Proteomes" id="UP001208570">
    <property type="component" value="Unassembled WGS sequence"/>
</dbReference>
<evidence type="ECO:0000313" key="2">
    <source>
        <dbReference type="Proteomes" id="UP001208570"/>
    </source>
</evidence>
<dbReference type="AlphaFoldDB" id="A0AAD9IZZ5"/>